<evidence type="ECO:0000256" key="1">
    <source>
        <dbReference type="SAM" id="MobiDB-lite"/>
    </source>
</evidence>
<gene>
    <name evidence="2" type="ORF">JOE61_003550</name>
</gene>
<dbReference type="EMBL" id="JAFBBZ010000001">
    <property type="protein sequence ID" value="MBM7509736.1"/>
    <property type="molecule type" value="Genomic_DNA"/>
</dbReference>
<reference evidence="2 3" key="1">
    <citation type="submission" date="2021-01" db="EMBL/GenBank/DDBJ databases">
        <title>Sequencing the genomes of 1000 actinobacteria strains.</title>
        <authorList>
            <person name="Klenk H.-P."/>
        </authorList>
    </citation>
    <scope>NUCLEOTIDE SEQUENCE [LARGE SCALE GENOMIC DNA]</scope>
    <source>
        <strain evidence="2 3">DSM 18239</strain>
    </source>
</reference>
<comment type="caution">
    <text evidence="2">The sequence shown here is derived from an EMBL/GenBank/DDBJ whole genome shotgun (WGS) entry which is preliminary data.</text>
</comment>
<feature type="region of interest" description="Disordered" evidence="1">
    <location>
        <begin position="52"/>
        <end position="77"/>
    </location>
</feature>
<keyword evidence="3" id="KW-1185">Reference proteome</keyword>
<protein>
    <submittedName>
        <fullName evidence="2">Uncharacterized protein</fullName>
    </submittedName>
</protein>
<organism evidence="2 3">
    <name type="scientific">Nocardioides salarius</name>
    <dbReference type="NCBI Taxonomy" id="374513"/>
    <lineage>
        <taxon>Bacteria</taxon>
        <taxon>Bacillati</taxon>
        <taxon>Actinomycetota</taxon>
        <taxon>Actinomycetes</taxon>
        <taxon>Propionibacteriales</taxon>
        <taxon>Nocardioidaceae</taxon>
        <taxon>Nocardioides</taxon>
    </lineage>
</organism>
<feature type="compositionally biased region" description="Basic and acidic residues" evidence="1">
    <location>
        <begin position="1"/>
        <end position="14"/>
    </location>
</feature>
<proteinExistence type="predicted"/>
<name>A0ABS2MEY3_9ACTN</name>
<evidence type="ECO:0000313" key="2">
    <source>
        <dbReference type="EMBL" id="MBM7509736.1"/>
    </source>
</evidence>
<dbReference type="RefSeq" id="WP_239553330.1">
    <property type="nucleotide sequence ID" value="NZ_JACDTV010000002.1"/>
</dbReference>
<feature type="region of interest" description="Disordered" evidence="1">
    <location>
        <begin position="1"/>
        <end position="22"/>
    </location>
</feature>
<accession>A0ABS2MEY3</accession>
<sequence>MHVAPDRQRDDAAGPRRAGGVAVGPVLGRAASLRRLARGGALAVVGGRPVVVPLRGDSQHGDDERAHHSQDDDATSL</sequence>
<dbReference type="Proteomes" id="UP000732378">
    <property type="component" value="Unassembled WGS sequence"/>
</dbReference>
<feature type="compositionally biased region" description="Basic and acidic residues" evidence="1">
    <location>
        <begin position="57"/>
        <end position="71"/>
    </location>
</feature>
<evidence type="ECO:0000313" key="3">
    <source>
        <dbReference type="Proteomes" id="UP000732378"/>
    </source>
</evidence>